<feature type="compositionally biased region" description="Basic and acidic residues" evidence="1">
    <location>
        <begin position="63"/>
        <end position="74"/>
    </location>
</feature>
<dbReference type="SUPFAM" id="SSF103473">
    <property type="entry name" value="MFS general substrate transporter"/>
    <property type="match status" value="1"/>
</dbReference>
<sequence length="269" mass="28885">MWVRNIIWFILLIGIVVFSILLFLLVMDPVPNYNAESEEQTQTVGEQPSGPNMGSKAVANPPEKVERAQGEQKVQEAGQGTGGQSQHSQVSGDGHAQREIEAPVAESPVAESPQGNQAATTTEKQLPEEKAPPAVQAGGATNEKSIWYGIGQGTGYVAVVVTLIPYLIFSVLGRRGQSVFRQLGHAGTHSLSFLSQLAIAVAALHGGMMLRLIPSWDRHLLGGAWLFVFLVLFFLRASLYRPGAAPARSNSFSILAVLILLLFIIHAIG</sequence>
<evidence type="ECO:0000313" key="6">
    <source>
        <dbReference type="Proteomes" id="UP000182836"/>
    </source>
</evidence>
<evidence type="ECO:0000313" key="5">
    <source>
        <dbReference type="Proteomes" id="UP000037269"/>
    </source>
</evidence>
<evidence type="ECO:0000313" key="3">
    <source>
        <dbReference type="EMBL" id="KON98175.1"/>
    </source>
</evidence>
<dbReference type="EMBL" id="FNED01000001">
    <property type="protein sequence ID" value="SDI07070.1"/>
    <property type="molecule type" value="Genomic_DNA"/>
</dbReference>
<dbReference type="OrthoDB" id="2680595at2"/>
<evidence type="ECO:0000313" key="4">
    <source>
        <dbReference type="EMBL" id="SDI07070.1"/>
    </source>
</evidence>
<dbReference type="RefSeq" id="WP_043068103.1">
    <property type="nucleotide sequence ID" value="NZ_BJOA01000004.1"/>
</dbReference>
<keyword evidence="2" id="KW-0812">Transmembrane</keyword>
<keyword evidence="5" id="KW-1185">Reference proteome</keyword>
<feature type="transmembrane region" description="Helical" evidence="2">
    <location>
        <begin position="220"/>
        <end position="239"/>
    </location>
</feature>
<dbReference type="Proteomes" id="UP000182836">
    <property type="component" value="Unassembled WGS sequence"/>
</dbReference>
<gene>
    <name evidence="3" type="ORF">AF333_24780</name>
    <name evidence="4" type="ORF">SAMN04487909_101438</name>
</gene>
<dbReference type="Proteomes" id="UP000037269">
    <property type="component" value="Unassembled WGS sequence"/>
</dbReference>
<feature type="transmembrane region" description="Helical" evidence="2">
    <location>
        <begin position="193"/>
        <end position="213"/>
    </location>
</feature>
<dbReference type="InterPro" id="IPR036259">
    <property type="entry name" value="MFS_trans_sf"/>
</dbReference>
<dbReference type="EMBL" id="LGUG01000004">
    <property type="protein sequence ID" value="KON98175.1"/>
    <property type="molecule type" value="Genomic_DNA"/>
</dbReference>
<dbReference type="AlphaFoldDB" id="A0A0D1W0R5"/>
<keyword evidence="2" id="KW-1133">Transmembrane helix</keyword>
<dbReference type="PATRIC" id="fig|47500.8.peg.3523"/>
<feature type="transmembrane region" description="Helical" evidence="2">
    <location>
        <begin position="6"/>
        <end position="27"/>
    </location>
</feature>
<proteinExistence type="predicted"/>
<feature type="transmembrane region" description="Helical" evidence="2">
    <location>
        <begin position="251"/>
        <end position="268"/>
    </location>
</feature>
<name>A0A0D1W0R5_ANEMI</name>
<feature type="compositionally biased region" description="Polar residues" evidence="1">
    <location>
        <begin position="113"/>
        <end position="124"/>
    </location>
</feature>
<feature type="transmembrane region" description="Helical" evidence="2">
    <location>
        <begin position="154"/>
        <end position="173"/>
    </location>
</feature>
<evidence type="ECO:0000256" key="1">
    <source>
        <dbReference type="SAM" id="MobiDB-lite"/>
    </source>
</evidence>
<organism evidence="3 5">
    <name type="scientific">Aneurinibacillus migulanus</name>
    <name type="common">Bacillus migulanus</name>
    <dbReference type="NCBI Taxonomy" id="47500"/>
    <lineage>
        <taxon>Bacteria</taxon>
        <taxon>Bacillati</taxon>
        <taxon>Bacillota</taxon>
        <taxon>Bacilli</taxon>
        <taxon>Bacillales</taxon>
        <taxon>Paenibacillaceae</taxon>
        <taxon>Aneurinibacillus group</taxon>
        <taxon>Aneurinibacillus</taxon>
    </lineage>
</organism>
<feature type="compositionally biased region" description="Low complexity" evidence="1">
    <location>
        <begin position="84"/>
        <end position="94"/>
    </location>
</feature>
<reference evidence="3 5" key="1">
    <citation type="submission" date="2015-07" db="EMBL/GenBank/DDBJ databases">
        <title>Fjat-14205 dsm 2895.</title>
        <authorList>
            <person name="Liu B."/>
            <person name="Wang J."/>
            <person name="Zhu Y."/>
            <person name="Liu G."/>
            <person name="Chen Q."/>
            <person name="Chen Z."/>
            <person name="Lan J."/>
            <person name="Che J."/>
            <person name="Ge C."/>
            <person name="Shi H."/>
            <person name="Pan Z."/>
            <person name="Liu X."/>
        </authorList>
    </citation>
    <scope>NUCLEOTIDE SEQUENCE [LARGE SCALE GENOMIC DNA]</scope>
    <source>
        <strain evidence="3 5">DSM 2895</strain>
    </source>
</reference>
<protein>
    <submittedName>
        <fullName evidence="3">Uncharacterized protein</fullName>
    </submittedName>
</protein>
<accession>A0A0D1W0R5</accession>
<feature type="region of interest" description="Disordered" evidence="1">
    <location>
        <begin position="37"/>
        <end position="138"/>
    </location>
</feature>
<keyword evidence="2" id="KW-0472">Membrane</keyword>
<reference evidence="4 6" key="2">
    <citation type="submission" date="2016-10" db="EMBL/GenBank/DDBJ databases">
        <authorList>
            <person name="de Groot N.N."/>
        </authorList>
    </citation>
    <scope>NUCLEOTIDE SEQUENCE [LARGE SCALE GENOMIC DNA]</scope>
    <source>
        <strain evidence="4 6">DSM 2895</strain>
    </source>
</reference>
<feature type="compositionally biased region" description="Polar residues" evidence="1">
    <location>
        <begin position="40"/>
        <end position="52"/>
    </location>
</feature>
<evidence type="ECO:0000256" key="2">
    <source>
        <dbReference type="SAM" id="Phobius"/>
    </source>
</evidence>